<evidence type="ECO:0000313" key="2">
    <source>
        <dbReference type="Proteomes" id="UP000019491"/>
    </source>
</evidence>
<keyword evidence="2" id="KW-1185">Reference proteome</keyword>
<dbReference type="AlphaFoldDB" id="X0Q352"/>
<dbReference type="EMBL" id="BAWF01000022">
    <property type="protein sequence ID" value="GAF45452.1"/>
    <property type="molecule type" value="Genomic_DNA"/>
</dbReference>
<gene>
    <name evidence="1" type="ORF">RW1_022_00280</name>
</gene>
<name>X0Q352_RHOWR</name>
<protein>
    <submittedName>
        <fullName evidence="1">Uncharacterized protein</fullName>
    </submittedName>
</protein>
<evidence type="ECO:0000313" key="1">
    <source>
        <dbReference type="EMBL" id="GAF45452.1"/>
    </source>
</evidence>
<accession>X0Q352</accession>
<proteinExistence type="predicted"/>
<organism evidence="1 2">
    <name type="scientific">Rhodococcus wratislaviensis NBRC 100605</name>
    <dbReference type="NCBI Taxonomy" id="1219028"/>
    <lineage>
        <taxon>Bacteria</taxon>
        <taxon>Bacillati</taxon>
        <taxon>Actinomycetota</taxon>
        <taxon>Actinomycetes</taxon>
        <taxon>Mycobacteriales</taxon>
        <taxon>Nocardiaceae</taxon>
        <taxon>Rhodococcus</taxon>
    </lineage>
</organism>
<dbReference type="Proteomes" id="UP000019491">
    <property type="component" value="Unassembled WGS sequence"/>
</dbReference>
<reference evidence="1 2" key="1">
    <citation type="submission" date="2014-02" db="EMBL/GenBank/DDBJ databases">
        <title>Whole genome shotgun sequence of Rhodococcus wratislaviensis NBRC 100605.</title>
        <authorList>
            <person name="Hosoyama A."/>
            <person name="Tsuchikane K."/>
            <person name="Yoshida I."/>
            <person name="Ohji S."/>
            <person name="Ichikawa N."/>
            <person name="Yamazoe A."/>
            <person name="Fujita N."/>
        </authorList>
    </citation>
    <scope>NUCLEOTIDE SEQUENCE [LARGE SCALE GENOMIC DNA]</scope>
    <source>
        <strain evidence="1 2">NBRC 100605</strain>
    </source>
</reference>
<comment type="caution">
    <text evidence="1">The sequence shown here is derived from an EMBL/GenBank/DDBJ whole genome shotgun (WGS) entry which is preliminary data.</text>
</comment>
<sequence>MACTTLRTCGGWAAWRRTSPRWRGCIIPSRSFPSRREAAAWILDDHDAIDRFDTTPAEIVTLLGYDLQARSRGEAEHYLNTAKTAFAAEHDPTTGPADVQNGP</sequence>